<dbReference type="Proteomes" id="UP000614601">
    <property type="component" value="Unassembled WGS sequence"/>
</dbReference>
<feature type="region of interest" description="Disordered" evidence="1">
    <location>
        <begin position="191"/>
        <end position="219"/>
    </location>
</feature>
<reference evidence="2" key="1">
    <citation type="submission" date="2020-09" db="EMBL/GenBank/DDBJ databases">
        <authorList>
            <person name="Kikuchi T."/>
        </authorList>
    </citation>
    <scope>NUCLEOTIDE SEQUENCE</scope>
    <source>
        <strain evidence="2">SH1</strain>
    </source>
</reference>
<evidence type="ECO:0000256" key="1">
    <source>
        <dbReference type="SAM" id="MobiDB-lite"/>
    </source>
</evidence>
<keyword evidence="3" id="KW-1185">Reference proteome</keyword>
<comment type="caution">
    <text evidence="2">The sequence shown here is derived from an EMBL/GenBank/DDBJ whole genome shotgun (WGS) entry which is preliminary data.</text>
</comment>
<evidence type="ECO:0000313" key="2">
    <source>
        <dbReference type="EMBL" id="CAD5213927.1"/>
    </source>
</evidence>
<dbReference type="OrthoDB" id="10483894at2759"/>
<accession>A0A811KEK7</accession>
<feature type="compositionally biased region" description="Polar residues" evidence="1">
    <location>
        <begin position="205"/>
        <end position="216"/>
    </location>
</feature>
<sequence>MSSVPNSPQRGTQKPSKGRKTSTVTDRPSILSPTTIKTSPLATSLNIAAMSGSVIRAATTKEHGRTGKENGERGRKGSFRKSGKNRPPVPQNGAFINRRGSTSAALMSSSNSLWQTLVKTKHGPLAPMPGYDGMFMNLGPNGSKDNLFDDKKHKAKDKPPYDNIADDPKGSLIQRKKAALARRTNSLVELAVKAGKQPNERSDGNESTGSTHSSPLRPSLLRKDMRFCCSFRKPRRAKTASNLLDQHIQTNIPPFGVVNASAMSLINDPSVARQAISLLEAQMKPNPETVKMFTDEEKAVEEGMEVKRPHGLESITSPWKQEKKIGL</sequence>
<organism evidence="2 3">
    <name type="scientific">Bursaphelenchus okinawaensis</name>
    <dbReference type="NCBI Taxonomy" id="465554"/>
    <lineage>
        <taxon>Eukaryota</taxon>
        <taxon>Metazoa</taxon>
        <taxon>Ecdysozoa</taxon>
        <taxon>Nematoda</taxon>
        <taxon>Chromadorea</taxon>
        <taxon>Rhabditida</taxon>
        <taxon>Tylenchina</taxon>
        <taxon>Tylenchomorpha</taxon>
        <taxon>Aphelenchoidea</taxon>
        <taxon>Aphelenchoididae</taxon>
        <taxon>Bursaphelenchus</taxon>
    </lineage>
</organism>
<feature type="region of interest" description="Disordered" evidence="1">
    <location>
        <begin position="303"/>
        <end position="327"/>
    </location>
</feature>
<evidence type="ECO:0000313" key="3">
    <source>
        <dbReference type="Proteomes" id="UP000614601"/>
    </source>
</evidence>
<protein>
    <submittedName>
        <fullName evidence="2">Uncharacterized protein</fullName>
    </submittedName>
</protein>
<feature type="compositionally biased region" description="Basic and acidic residues" evidence="1">
    <location>
        <begin position="59"/>
        <end position="75"/>
    </location>
</feature>
<feature type="region of interest" description="Disordered" evidence="1">
    <location>
        <begin position="142"/>
        <end position="168"/>
    </location>
</feature>
<dbReference type="EMBL" id="CAJFCW020000003">
    <property type="protein sequence ID" value="CAG9101783.1"/>
    <property type="molecule type" value="Genomic_DNA"/>
</dbReference>
<gene>
    <name evidence="2" type="ORF">BOKJ2_LOCUS5337</name>
</gene>
<feature type="compositionally biased region" description="Basic and acidic residues" evidence="1">
    <location>
        <begin position="146"/>
        <end position="160"/>
    </location>
</feature>
<proteinExistence type="predicted"/>
<dbReference type="EMBL" id="CAJFDH010000003">
    <property type="protein sequence ID" value="CAD5213927.1"/>
    <property type="molecule type" value="Genomic_DNA"/>
</dbReference>
<dbReference type="Proteomes" id="UP000783686">
    <property type="component" value="Unassembled WGS sequence"/>
</dbReference>
<dbReference type="AlphaFoldDB" id="A0A811KEK7"/>
<feature type="region of interest" description="Disordered" evidence="1">
    <location>
        <begin position="56"/>
        <end position="96"/>
    </location>
</feature>
<name>A0A811KEK7_9BILA</name>
<feature type="region of interest" description="Disordered" evidence="1">
    <location>
        <begin position="1"/>
        <end position="39"/>
    </location>
</feature>